<dbReference type="RefSeq" id="WP_021227007.1">
    <property type="nucleotide sequence ID" value="NZ_ATDP01000097.1"/>
</dbReference>
<evidence type="ECO:0000256" key="3">
    <source>
        <dbReference type="ARBA" id="ARBA00023268"/>
    </source>
</evidence>
<dbReference type="EMBL" id="ATDP01000097">
    <property type="protein sequence ID" value="EQB13432.1"/>
    <property type="molecule type" value="Genomic_DNA"/>
</dbReference>
<evidence type="ECO:0000256" key="2">
    <source>
        <dbReference type="ARBA" id="ARBA00023239"/>
    </source>
</evidence>
<gene>
    <name evidence="5" type="ORF">RLDS_17010</name>
</gene>
<dbReference type="Proteomes" id="UP000015531">
    <property type="component" value="Unassembled WGS sequence"/>
</dbReference>
<dbReference type="Gene3D" id="1.10.1040.50">
    <property type="match status" value="1"/>
</dbReference>
<dbReference type="GO" id="GO:0016616">
    <property type="term" value="F:oxidoreductase activity, acting on the CH-OH group of donors, NAD or NADP as acceptor"/>
    <property type="evidence" value="ECO:0007669"/>
    <property type="project" value="InterPro"/>
</dbReference>
<evidence type="ECO:0000256" key="1">
    <source>
        <dbReference type="ARBA" id="ARBA00023235"/>
    </source>
</evidence>
<dbReference type="GO" id="GO:0006631">
    <property type="term" value="P:fatty acid metabolic process"/>
    <property type="evidence" value="ECO:0007669"/>
    <property type="project" value="InterPro"/>
</dbReference>
<organism evidence="5 6">
    <name type="scientific">Sphingobium lactosutens DS20</name>
    <dbReference type="NCBI Taxonomy" id="1331060"/>
    <lineage>
        <taxon>Bacteria</taxon>
        <taxon>Pseudomonadati</taxon>
        <taxon>Pseudomonadota</taxon>
        <taxon>Alphaproteobacteria</taxon>
        <taxon>Sphingomonadales</taxon>
        <taxon>Sphingomonadaceae</taxon>
        <taxon>Sphingobium</taxon>
    </lineage>
</organism>
<evidence type="ECO:0000313" key="5">
    <source>
        <dbReference type="EMBL" id="EQB13432.1"/>
    </source>
</evidence>
<dbReference type="InterPro" id="IPR008927">
    <property type="entry name" value="6-PGluconate_DH-like_C_sf"/>
</dbReference>
<dbReference type="AlphaFoldDB" id="T0HKA3"/>
<dbReference type="PATRIC" id="fig|1331060.3.peg.3274"/>
<evidence type="ECO:0000259" key="4">
    <source>
        <dbReference type="Pfam" id="PF00725"/>
    </source>
</evidence>
<dbReference type="Pfam" id="PF00725">
    <property type="entry name" value="3HCDH"/>
    <property type="match status" value="1"/>
</dbReference>
<accession>T0HKA3</accession>
<sequence>MGPFTLQDMAGGIELTWRLRQASGAIDPIGDALYEQGRLGLQSGRGYYRYEAGDRRPLPDPEVEAIIDSARQTGGVARTDPDAAEITDRMVLPMINEAAKILAENIVDRPSDIDLVWNAGFGWPRDRGGITWFADRLGAHAIVTRLRELKAAHGDHFEPAPLLVEMAERGQGFADLHRTAEEPASAG</sequence>
<dbReference type="PANTHER" id="PTHR23309">
    <property type="entry name" value="3-HYDROXYACYL-COA DEHYROGENASE"/>
    <property type="match status" value="1"/>
</dbReference>
<evidence type="ECO:0000313" key="6">
    <source>
        <dbReference type="Proteomes" id="UP000015531"/>
    </source>
</evidence>
<dbReference type="OrthoDB" id="9771883at2"/>
<proteinExistence type="predicted"/>
<dbReference type="GO" id="GO:0016829">
    <property type="term" value="F:lyase activity"/>
    <property type="evidence" value="ECO:0007669"/>
    <property type="project" value="UniProtKB-KW"/>
</dbReference>
<keyword evidence="3" id="KW-0511">Multifunctional enzyme</keyword>
<keyword evidence="6" id="KW-1185">Reference proteome</keyword>
<comment type="caution">
    <text evidence="5">The sequence shown here is derived from an EMBL/GenBank/DDBJ whole genome shotgun (WGS) entry which is preliminary data.</text>
</comment>
<dbReference type="GO" id="GO:0016853">
    <property type="term" value="F:isomerase activity"/>
    <property type="evidence" value="ECO:0007669"/>
    <property type="project" value="UniProtKB-KW"/>
</dbReference>
<keyword evidence="2" id="KW-0456">Lyase</keyword>
<reference evidence="5 6" key="1">
    <citation type="journal article" date="2013" name="Genome Announc.">
        <title>Draft Genome Sequence of Sphingobium lactosutens Strain DS20T, Isolated from a Hexachlorocyclohexane Dumpsite.</title>
        <authorList>
            <person name="Kumar R."/>
            <person name="Dwivedi V."/>
            <person name="Negi V."/>
            <person name="Khurana J.P."/>
            <person name="Lal R."/>
        </authorList>
    </citation>
    <scope>NUCLEOTIDE SEQUENCE [LARGE SCALE GENOMIC DNA]</scope>
    <source>
        <strain evidence="5 6">DS20</strain>
    </source>
</reference>
<protein>
    <recommendedName>
        <fullName evidence="4">3-hydroxyacyl-CoA dehydrogenase C-terminal domain-containing protein</fullName>
    </recommendedName>
</protein>
<feature type="domain" description="3-hydroxyacyl-CoA dehydrogenase C-terminal" evidence="4">
    <location>
        <begin position="86"/>
        <end position="170"/>
    </location>
</feature>
<dbReference type="PANTHER" id="PTHR23309:SF51">
    <property type="entry name" value="3-HYDROXYACYL-COA DEHYDROGENASE-RELATED"/>
    <property type="match status" value="1"/>
</dbReference>
<dbReference type="SUPFAM" id="SSF48179">
    <property type="entry name" value="6-phosphogluconate dehydrogenase C-terminal domain-like"/>
    <property type="match status" value="2"/>
</dbReference>
<keyword evidence="1" id="KW-0413">Isomerase</keyword>
<name>T0HKA3_9SPHN</name>
<dbReference type="InterPro" id="IPR006108">
    <property type="entry name" value="3HC_DH_C"/>
</dbReference>
<dbReference type="eggNOG" id="COG1250">
    <property type="taxonomic scope" value="Bacteria"/>
</dbReference>